<evidence type="ECO:0000256" key="2">
    <source>
        <dbReference type="ARBA" id="ARBA00022723"/>
    </source>
</evidence>
<evidence type="ECO:0000256" key="5">
    <source>
        <dbReference type="SAM" id="SignalP"/>
    </source>
</evidence>
<dbReference type="PROSITE" id="PS51007">
    <property type="entry name" value="CYTC"/>
    <property type="match status" value="1"/>
</dbReference>
<dbReference type="Proteomes" id="UP000316008">
    <property type="component" value="Unassembled WGS sequence"/>
</dbReference>
<evidence type="ECO:0000256" key="1">
    <source>
        <dbReference type="ARBA" id="ARBA00022617"/>
    </source>
</evidence>
<dbReference type="AlphaFoldDB" id="A0A556MPP0"/>
<dbReference type="InterPro" id="IPR009056">
    <property type="entry name" value="Cyt_c-like_dom"/>
</dbReference>
<proteinExistence type="predicted"/>
<accession>A0A556MPP0</accession>
<evidence type="ECO:0000256" key="3">
    <source>
        <dbReference type="ARBA" id="ARBA00023004"/>
    </source>
</evidence>
<keyword evidence="1 4" id="KW-0349">Heme</keyword>
<evidence type="ECO:0000313" key="7">
    <source>
        <dbReference type="EMBL" id="TSJ41924.1"/>
    </source>
</evidence>
<reference evidence="7 8" key="1">
    <citation type="submission" date="2019-07" db="EMBL/GenBank/DDBJ databases">
        <authorList>
            <person name="Huq M.A."/>
        </authorList>
    </citation>
    <scope>NUCLEOTIDE SEQUENCE [LARGE SCALE GENOMIC DNA]</scope>
    <source>
        <strain evidence="7 8">MAH-3</strain>
    </source>
</reference>
<dbReference type="EMBL" id="VLPL01000006">
    <property type="protein sequence ID" value="TSJ41924.1"/>
    <property type="molecule type" value="Genomic_DNA"/>
</dbReference>
<protein>
    <recommendedName>
        <fullName evidence="6">Cytochrome c domain-containing protein</fullName>
    </recommendedName>
</protein>
<dbReference type="InterPro" id="IPR036909">
    <property type="entry name" value="Cyt_c-like_dom_sf"/>
</dbReference>
<dbReference type="SUPFAM" id="SSF46626">
    <property type="entry name" value="Cytochrome c"/>
    <property type="match status" value="1"/>
</dbReference>
<dbReference type="GO" id="GO:0020037">
    <property type="term" value="F:heme binding"/>
    <property type="evidence" value="ECO:0007669"/>
    <property type="project" value="InterPro"/>
</dbReference>
<evidence type="ECO:0000259" key="6">
    <source>
        <dbReference type="PROSITE" id="PS51007"/>
    </source>
</evidence>
<feature type="chain" id="PRO_5021845040" description="Cytochrome c domain-containing protein" evidence="5">
    <location>
        <begin position="24"/>
        <end position="120"/>
    </location>
</feature>
<dbReference type="Gene3D" id="1.10.760.10">
    <property type="entry name" value="Cytochrome c-like domain"/>
    <property type="match status" value="1"/>
</dbReference>
<feature type="signal peptide" evidence="5">
    <location>
        <begin position="1"/>
        <end position="23"/>
    </location>
</feature>
<evidence type="ECO:0000313" key="8">
    <source>
        <dbReference type="Proteomes" id="UP000316008"/>
    </source>
</evidence>
<organism evidence="7 8">
    <name type="scientific">Fluviicola chungangensis</name>
    <dbReference type="NCBI Taxonomy" id="2597671"/>
    <lineage>
        <taxon>Bacteria</taxon>
        <taxon>Pseudomonadati</taxon>
        <taxon>Bacteroidota</taxon>
        <taxon>Flavobacteriia</taxon>
        <taxon>Flavobacteriales</taxon>
        <taxon>Crocinitomicaceae</taxon>
        <taxon>Fluviicola</taxon>
    </lineage>
</organism>
<sequence>MKKKSLLAMVGVVILVACGTAKNSSPKVEAMPTQGDVDRMQSKFPGMTLDELYQGKQLFESNCNLCHKLKKPASEPESEWKEIVPRMVKKVNSKEGHHIDEAGQEKILRYVITMGSVEKS</sequence>
<name>A0A556MPP0_9FLAO</name>
<keyword evidence="3 4" id="KW-0408">Iron</keyword>
<dbReference type="PROSITE" id="PS51257">
    <property type="entry name" value="PROKAR_LIPOPROTEIN"/>
    <property type="match status" value="1"/>
</dbReference>
<keyword evidence="8" id="KW-1185">Reference proteome</keyword>
<keyword evidence="5" id="KW-0732">Signal</keyword>
<feature type="domain" description="Cytochrome c" evidence="6">
    <location>
        <begin position="50"/>
        <end position="120"/>
    </location>
</feature>
<evidence type="ECO:0000256" key="4">
    <source>
        <dbReference type="PROSITE-ProRule" id="PRU00433"/>
    </source>
</evidence>
<keyword evidence="2 4" id="KW-0479">Metal-binding</keyword>
<dbReference type="GO" id="GO:0046872">
    <property type="term" value="F:metal ion binding"/>
    <property type="evidence" value="ECO:0007669"/>
    <property type="project" value="UniProtKB-KW"/>
</dbReference>
<comment type="caution">
    <text evidence="7">The sequence shown here is derived from an EMBL/GenBank/DDBJ whole genome shotgun (WGS) entry which is preliminary data.</text>
</comment>
<gene>
    <name evidence="7" type="ORF">FO442_12595</name>
</gene>
<dbReference type="GO" id="GO:0009055">
    <property type="term" value="F:electron transfer activity"/>
    <property type="evidence" value="ECO:0007669"/>
    <property type="project" value="InterPro"/>
</dbReference>